<keyword evidence="1" id="KW-0812">Transmembrane</keyword>
<gene>
    <name evidence="2" type="ORF">ACGRQ9_17260</name>
</gene>
<dbReference type="RefSeq" id="WP_394608704.1">
    <property type="nucleotide sequence ID" value="NZ_JBIHSN010000003.1"/>
</dbReference>
<keyword evidence="1" id="KW-1133">Transmembrane helix</keyword>
<dbReference type="InterPro" id="IPR055644">
    <property type="entry name" value="DUF7220"/>
</dbReference>
<dbReference type="Proteomes" id="UP001607151">
    <property type="component" value="Unassembled WGS sequence"/>
</dbReference>
<organism evidence="2 3">
    <name type="scientific">Vibrio rumoiensis</name>
    <dbReference type="NCBI Taxonomy" id="76258"/>
    <lineage>
        <taxon>Bacteria</taxon>
        <taxon>Pseudomonadati</taxon>
        <taxon>Pseudomonadota</taxon>
        <taxon>Gammaproteobacteria</taxon>
        <taxon>Vibrionales</taxon>
        <taxon>Vibrionaceae</taxon>
        <taxon>Vibrio</taxon>
    </lineage>
</organism>
<dbReference type="Pfam" id="PF23858">
    <property type="entry name" value="DUF7220"/>
    <property type="match status" value="1"/>
</dbReference>
<protein>
    <submittedName>
        <fullName evidence="2">Uncharacterized protein</fullName>
    </submittedName>
</protein>
<feature type="transmembrane region" description="Helical" evidence="1">
    <location>
        <begin position="12"/>
        <end position="33"/>
    </location>
</feature>
<reference evidence="2 3" key="1">
    <citation type="submission" date="2024-10" db="EMBL/GenBank/DDBJ databases">
        <authorList>
            <person name="Yibar A."/>
            <person name="Saticioglu I.B."/>
            <person name="Duman M."/>
            <person name="Ajmi N."/>
            <person name="Gurler F."/>
            <person name="Ay H."/>
            <person name="Onuk E."/>
            <person name="Guler S."/>
            <person name="Romalde J.L."/>
        </authorList>
    </citation>
    <scope>NUCLEOTIDE SEQUENCE [LARGE SCALE GENOMIC DNA]</scope>
    <source>
        <strain evidence="2 3">14-MA-B</strain>
    </source>
</reference>
<evidence type="ECO:0000313" key="2">
    <source>
        <dbReference type="EMBL" id="MFH0267196.1"/>
    </source>
</evidence>
<keyword evidence="3" id="KW-1185">Reference proteome</keyword>
<evidence type="ECO:0000256" key="1">
    <source>
        <dbReference type="SAM" id="Phobius"/>
    </source>
</evidence>
<keyword evidence="1" id="KW-0472">Membrane</keyword>
<accession>A0ABW7IZV2</accession>
<comment type="caution">
    <text evidence="2">The sequence shown here is derived from an EMBL/GenBank/DDBJ whole genome shotgun (WGS) entry which is preliminary data.</text>
</comment>
<dbReference type="EMBL" id="JBIHSN010000003">
    <property type="protein sequence ID" value="MFH0267196.1"/>
    <property type="molecule type" value="Genomic_DNA"/>
</dbReference>
<proteinExistence type="predicted"/>
<name>A0ABW7IZV2_9VIBR</name>
<evidence type="ECO:0000313" key="3">
    <source>
        <dbReference type="Proteomes" id="UP001607151"/>
    </source>
</evidence>
<feature type="transmembrane region" description="Helical" evidence="1">
    <location>
        <begin position="39"/>
        <end position="59"/>
    </location>
</feature>
<sequence length="77" mass="9023">MQTKKQSIFESMMNVVIGYLVALLSQLVIFPLFGLDVPFSDNLLIGLWFTIISIVRSYALRRYFNRKHRTNPILDMK</sequence>